<dbReference type="PANTHER" id="PTHR30576:SF8">
    <property type="entry name" value="UNDECAPRENYL-PHOSPHATE GALACTOSE PHOSPHOTRANSFERASE"/>
    <property type="match status" value="1"/>
</dbReference>
<comment type="similarity">
    <text evidence="1">Belongs to the bacterial sugar transferase family.</text>
</comment>
<dbReference type="GO" id="GO:0016740">
    <property type="term" value="F:transferase activity"/>
    <property type="evidence" value="ECO:0007669"/>
    <property type="project" value="UniProtKB-KW"/>
</dbReference>
<evidence type="ECO:0000313" key="4">
    <source>
        <dbReference type="EMBL" id="NKC32379.1"/>
    </source>
</evidence>
<keyword evidence="2" id="KW-0270">Exopolysaccharide synthesis</keyword>
<keyword evidence="4" id="KW-0808">Transferase</keyword>
<dbReference type="Proteomes" id="UP000787635">
    <property type="component" value="Unassembled WGS sequence"/>
</dbReference>
<evidence type="ECO:0000313" key="5">
    <source>
        <dbReference type="Proteomes" id="UP000787635"/>
    </source>
</evidence>
<dbReference type="PANTHER" id="PTHR30576">
    <property type="entry name" value="COLANIC BIOSYNTHESIS UDP-GLUCOSE LIPID CARRIER TRANSFERASE"/>
    <property type="match status" value="1"/>
</dbReference>
<reference evidence="4 5" key="1">
    <citation type="submission" date="2020-03" db="EMBL/GenBank/DDBJ databases">
        <title>Roseomonas selenitidurans sp. nov. isolated from urban soil.</title>
        <authorList>
            <person name="Liu H."/>
        </authorList>
    </citation>
    <scope>NUCLEOTIDE SEQUENCE [LARGE SCALE GENOMIC DNA]</scope>
    <source>
        <strain evidence="4 5">BU-1</strain>
    </source>
</reference>
<evidence type="ECO:0000256" key="2">
    <source>
        <dbReference type="ARBA" id="ARBA00023169"/>
    </source>
</evidence>
<comment type="caution">
    <text evidence="4">The sequence shown here is derived from an EMBL/GenBank/DDBJ whole genome shotgun (WGS) entry which is preliminary data.</text>
</comment>
<protein>
    <submittedName>
        <fullName evidence="4">Sugar transferase</fullName>
    </submittedName>
</protein>
<evidence type="ECO:0000256" key="1">
    <source>
        <dbReference type="ARBA" id="ARBA00006464"/>
    </source>
</evidence>
<dbReference type="Pfam" id="PF02397">
    <property type="entry name" value="Bac_transf"/>
    <property type="match status" value="1"/>
</dbReference>
<sequence length="202" mass="21990">MYERFGKRLLDLAAALLLLVLLAPLFLAVALAVWAWLGRPLLFVQPRAGRGGMPFTLLKFRSMAPGRAPDAARLGRFGRALRASGLDELPQLINVLRGEMSLVGPRPLPLAYLAHYSPRQALRLRVRPGLVGPGVAAGRNAVAWPQRLELGADYAARPPRLSLDLMLAWRSLWVLLRGQGVTAPGHATMPSFTPPGPRDPFA</sequence>
<evidence type="ECO:0000259" key="3">
    <source>
        <dbReference type="Pfam" id="PF02397"/>
    </source>
</evidence>
<dbReference type="RefSeq" id="WP_168032401.1">
    <property type="nucleotide sequence ID" value="NZ_JAAVNE010000026.1"/>
</dbReference>
<gene>
    <name evidence="4" type="ORF">HEQ75_16060</name>
</gene>
<name>A0ABX1E5B8_9PROT</name>
<dbReference type="InterPro" id="IPR003362">
    <property type="entry name" value="Bact_transf"/>
</dbReference>
<feature type="domain" description="Bacterial sugar transferase" evidence="3">
    <location>
        <begin position="7"/>
        <end position="176"/>
    </location>
</feature>
<dbReference type="EMBL" id="JAAVNE010000026">
    <property type="protein sequence ID" value="NKC32379.1"/>
    <property type="molecule type" value="Genomic_DNA"/>
</dbReference>
<keyword evidence="5" id="KW-1185">Reference proteome</keyword>
<accession>A0ABX1E5B8</accession>
<organism evidence="4 5">
    <name type="scientific">Falsiroseomonas selenitidurans</name>
    <dbReference type="NCBI Taxonomy" id="2716335"/>
    <lineage>
        <taxon>Bacteria</taxon>
        <taxon>Pseudomonadati</taxon>
        <taxon>Pseudomonadota</taxon>
        <taxon>Alphaproteobacteria</taxon>
        <taxon>Acetobacterales</taxon>
        <taxon>Roseomonadaceae</taxon>
        <taxon>Falsiroseomonas</taxon>
    </lineage>
</organism>
<proteinExistence type="inferred from homology"/>